<dbReference type="InParanoid" id="T1ETC5"/>
<keyword evidence="3" id="KW-1185">Reference proteome</keyword>
<sequence length="119" mass="13493">MGVRTKIKQTRDQIDAKIEQSAAIDAKMIQQLRELREKIDVKAEQQLAVINTKIEDVTSKIEQNVDQKAARDSDLEQTLILTDKRNLKNAVSYSFTFNSDDGYLAETALSADKFHGCFE</sequence>
<evidence type="ECO:0000313" key="3">
    <source>
        <dbReference type="Proteomes" id="UP000015101"/>
    </source>
</evidence>
<gene>
    <name evidence="2" type="primary">20199825</name>
    <name evidence="1" type="ORF">HELRODRAFT_162915</name>
</gene>
<protein>
    <submittedName>
        <fullName evidence="1 2">Uncharacterized protein</fullName>
    </submittedName>
</protein>
<dbReference type="AlphaFoldDB" id="T1ETC5"/>
<dbReference type="EnsemblMetazoa" id="HelroT162915">
    <property type="protein sequence ID" value="HelroP162915"/>
    <property type="gene ID" value="HelroG162915"/>
</dbReference>
<proteinExistence type="predicted"/>
<dbReference type="RefSeq" id="XP_009023220.1">
    <property type="nucleotide sequence ID" value="XM_009024972.1"/>
</dbReference>
<reference evidence="2" key="3">
    <citation type="submission" date="2015-06" db="UniProtKB">
        <authorList>
            <consortium name="EnsemblMetazoa"/>
        </authorList>
    </citation>
    <scope>IDENTIFICATION</scope>
</reference>
<dbReference type="EMBL" id="AMQM01001225">
    <property type="status" value="NOT_ANNOTATED_CDS"/>
    <property type="molecule type" value="Genomic_DNA"/>
</dbReference>
<dbReference type="EMBL" id="KB097143">
    <property type="protein sequence ID" value="ESN99373.1"/>
    <property type="molecule type" value="Genomic_DNA"/>
</dbReference>
<dbReference type="HOGENOM" id="CLU_2063997_0_0_1"/>
<dbReference type="CTD" id="20199825"/>
<accession>T1ETC5</accession>
<dbReference type="KEGG" id="hro:HELRODRAFT_162915"/>
<organism evidence="2 3">
    <name type="scientific">Helobdella robusta</name>
    <name type="common">Californian leech</name>
    <dbReference type="NCBI Taxonomy" id="6412"/>
    <lineage>
        <taxon>Eukaryota</taxon>
        <taxon>Metazoa</taxon>
        <taxon>Spiralia</taxon>
        <taxon>Lophotrochozoa</taxon>
        <taxon>Annelida</taxon>
        <taxon>Clitellata</taxon>
        <taxon>Hirudinea</taxon>
        <taxon>Rhynchobdellida</taxon>
        <taxon>Glossiphoniidae</taxon>
        <taxon>Helobdella</taxon>
    </lineage>
</organism>
<dbReference type="GeneID" id="20199825"/>
<dbReference type="Proteomes" id="UP000015101">
    <property type="component" value="Unassembled WGS sequence"/>
</dbReference>
<reference evidence="3" key="1">
    <citation type="submission" date="2012-12" db="EMBL/GenBank/DDBJ databases">
        <authorList>
            <person name="Hellsten U."/>
            <person name="Grimwood J."/>
            <person name="Chapman J.A."/>
            <person name="Shapiro H."/>
            <person name="Aerts A."/>
            <person name="Otillar R.P."/>
            <person name="Terry A.Y."/>
            <person name="Boore J.L."/>
            <person name="Simakov O."/>
            <person name="Marletaz F."/>
            <person name="Cho S.-J."/>
            <person name="Edsinger-Gonzales E."/>
            <person name="Havlak P."/>
            <person name="Kuo D.-H."/>
            <person name="Larsson T."/>
            <person name="Lv J."/>
            <person name="Arendt D."/>
            <person name="Savage R."/>
            <person name="Osoegawa K."/>
            <person name="de Jong P."/>
            <person name="Lindberg D.R."/>
            <person name="Seaver E.C."/>
            <person name="Weisblat D.A."/>
            <person name="Putnam N.H."/>
            <person name="Grigoriev I.V."/>
            <person name="Rokhsar D.S."/>
        </authorList>
    </citation>
    <scope>NUCLEOTIDE SEQUENCE</scope>
</reference>
<evidence type="ECO:0000313" key="2">
    <source>
        <dbReference type="EnsemblMetazoa" id="HelroP162915"/>
    </source>
</evidence>
<evidence type="ECO:0000313" key="1">
    <source>
        <dbReference type="EMBL" id="ESN99373.1"/>
    </source>
</evidence>
<name>T1ETC5_HELRO</name>
<reference evidence="1 3" key="2">
    <citation type="journal article" date="2013" name="Nature">
        <title>Insights into bilaterian evolution from three spiralian genomes.</title>
        <authorList>
            <person name="Simakov O."/>
            <person name="Marletaz F."/>
            <person name="Cho S.J."/>
            <person name="Edsinger-Gonzales E."/>
            <person name="Havlak P."/>
            <person name="Hellsten U."/>
            <person name="Kuo D.H."/>
            <person name="Larsson T."/>
            <person name="Lv J."/>
            <person name="Arendt D."/>
            <person name="Savage R."/>
            <person name="Osoegawa K."/>
            <person name="de Jong P."/>
            <person name="Grimwood J."/>
            <person name="Chapman J.A."/>
            <person name="Shapiro H."/>
            <person name="Aerts A."/>
            <person name="Otillar R.P."/>
            <person name="Terry A.Y."/>
            <person name="Boore J.L."/>
            <person name="Grigoriev I.V."/>
            <person name="Lindberg D.R."/>
            <person name="Seaver E.C."/>
            <person name="Weisblat D.A."/>
            <person name="Putnam N.H."/>
            <person name="Rokhsar D.S."/>
        </authorList>
    </citation>
    <scope>NUCLEOTIDE SEQUENCE</scope>
</reference>